<reference evidence="1 2" key="2">
    <citation type="journal article" date="2011" name="Stand. Genomic Sci.">
        <title>Complete genome sequence of Truepera radiovictrix type strain (RQ-24).</title>
        <authorList>
            <person name="Ivanova N."/>
            <person name="Rohde C."/>
            <person name="Munk C."/>
            <person name="Nolan M."/>
            <person name="Lucas S."/>
            <person name="Del Rio T.G."/>
            <person name="Tice H."/>
            <person name="Deshpande S."/>
            <person name="Cheng J.F."/>
            <person name="Tapia R."/>
            <person name="Han C."/>
            <person name="Goodwin L."/>
            <person name="Pitluck S."/>
            <person name="Liolios K."/>
            <person name="Mavromatis K."/>
            <person name="Mikhailova N."/>
            <person name="Pati A."/>
            <person name="Chen A."/>
            <person name="Palaniappan K."/>
            <person name="Land M."/>
            <person name="Hauser L."/>
            <person name="Chang Y.J."/>
            <person name="Jeffries C.D."/>
            <person name="Brambilla E."/>
            <person name="Rohde M."/>
            <person name="Goker M."/>
            <person name="Tindall B.J."/>
            <person name="Woyke T."/>
            <person name="Bristow J."/>
            <person name="Eisen J.A."/>
            <person name="Markowitz V."/>
            <person name="Hugenholtz P."/>
            <person name="Kyrpides N.C."/>
            <person name="Klenk H.P."/>
            <person name="Lapidus A."/>
        </authorList>
    </citation>
    <scope>NUCLEOTIDE SEQUENCE [LARGE SCALE GENOMIC DNA]</scope>
    <source>
        <strain evidence="2">DSM 17093 / CIP 108686 / LMG 22925 / RQ-24</strain>
    </source>
</reference>
<evidence type="ECO:0000313" key="2">
    <source>
        <dbReference type="Proteomes" id="UP000000379"/>
    </source>
</evidence>
<accession>D7CVU0</accession>
<organism evidence="1 2">
    <name type="scientific">Truepera radiovictrix (strain DSM 17093 / CIP 108686 / LMG 22925 / RQ-24)</name>
    <dbReference type="NCBI Taxonomy" id="649638"/>
    <lineage>
        <taxon>Bacteria</taxon>
        <taxon>Thermotogati</taxon>
        <taxon>Deinococcota</taxon>
        <taxon>Deinococci</taxon>
        <taxon>Trueperales</taxon>
        <taxon>Trueperaceae</taxon>
        <taxon>Truepera</taxon>
    </lineage>
</organism>
<dbReference type="EMBL" id="CP002049">
    <property type="protein sequence ID" value="ADI16001.1"/>
    <property type="molecule type" value="Genomic_DNA"/>
</dbReference>
<reference evidence="2" key="1">
    <citation type="submission" date="2010-05" db="EMBL/GenBank/DDBJ databases">
        <title>The complete genome of Truepera radiovictris DSM 17093.</title>
        <authorList>
            <consortium name="US DOE Joint Genome Institute (JGI-PGF)"/>
            <person name="Lucas S."/>
            <person name="Copeland A."/>
            <person name="Lapidus A."/>
            <person name="Glavina del Rio T."/>
            <person name="Dalin E."/>
            <person name="Tice H."/>
            <person name="Bruce D."/>
            <person name="Goodwin L."/>
            <person name="Pitluck S."/>
            <person name="Kyrpides N."/>
            <person name="Mavromatis K."/>
            <person name="Ovchinnikova G."/>
            <person name="Munk A.C."/>
            <person name="Detter J.C."/>
            <person name="Han C."/>
            <person name="Tapia R."/>
            <person name="Land M."/>
            <person name="Hauser L."/>
            <person name="Markowitz V."/>
            <person name="Cheng J.-F."/>
            <person name="Hugenholtz P."/>
            <person name="Woyke T."/>
            <person name="Wu D."/>
            <person name="Tindall B."/>
            <person name="Pomrenke H.G."/>
            <person name="Brambilla E."/>
            <person name="Klenk H.-P."/>
            <person name="Eisen J.A."/>
        </authorList>
    </citation>
    <scope>NUCLEOTIDE SEQUENCE [LARGE SCALE GENOMIC DNA]</scope>
    <source>
        <strain evidence="2">DSM 17093 / CIP 108686 / LMG 22925 / RQ-24</strain>
    </source>
</reference>
<evidence type="ECO:0008006" key="3">
    <source>
        <dbReference type="Google" id="ProtNLM"/>
    </source>
</evidence>
<proteinExistence type="predicted"/>
<dbReference type="STRING" id="649638.Trad_2903"/>
<name>D7CVU0_TRURR</name>
<sequence>MSNLTRTPKFEYIQLEVVRDTSSSYSLIITGRKGEERFATHAVNLIPYLNDLGADGWEVIAVTPTVSPLRGKAAFGKPYGDFEGEARFEERTYLLKRTVL</sequence>
<gene>
    <name evidence="1" type="ordered locus">Trad_2903</name>
</gene>
<dbReference type="RefSeq" id="WP_013179360.1">
    <property type="nucleotide sequence ID" value="NC_014221.1"/>
</dbReference>
<dbReference type="KEGG" id="tra:Trad_2903"/>
<keyword evidence="2" id="KW-1185">Reference proteome</keyword>
<dbReference type="OrthoDB" id="3215124at2"/>
<protein>
    <recommendedName>
        <fullName evidence="3">DUF4177 domain-containing protein</fullName>
    </recommendedName>
</protein>
<evidence type="ECO:0000313" key="1">
    <source>
        <dbReference type="EMBL" id="ADI16001.1"/>
    </source>
</evidence>
<dbReference type="AlphaFoldDB" id="D7CVU0"/>
<dbReference type="Proteomes" id="UP000000379">
    <property type="component" value="Chromosome"/>
</dbReference>
<dbReference type="HOGENOM" id="CLU_2304816_0_0_0"/>